<dbReference type="GO" id="GO:0031177">
    <property type="term" value="F:phosphopantetheine binding"/>
    <property type="evidence" value="ECO:0007669"/>
    <property type="project" value="TreeGrafter"/>
</dbReference>
<dbReference type="PANTHER" id="PTHR45527">
    <property type="entry name" value="NONRIBOSOMAL PEPTIDE SYNTHETASE"/>
    <property type="match status" value="1"/>
</dbReference>
<dbReference type="Gene3D" id="3.40.50.12780">
    <property type="entry name" value="N-terminal domain of ligase-like"/>
    <property type="match status" value="1"/>
</dbReference>
<dbReference type="PROSITE" id="PS00455">
    <property type="entry name" value="AMP_BINDING"/>
    <property type="match status" value="1"/>
</dbReference>
<sequence length="490" mass="51699">MPSAESSFAGPAATLAGLVAATVARHPDAIAVELPDEAVTYRRLWDLAGGVACRLGAATRVGLEAGGGLATYAGYLGALRAGAAVVPVDPRQPAGRAADILRRAGVDAFVSRGDVESYGGEARQESGAVAYILFTSGSTGVPKGVPITHRNALAFLATALDRYELGPGSRVSHTFALTFDMSVLDLFGAWGSGATLVVPSPGERLLPVDYVVGRRLTHLAAAPSLVSLAMRTRMLSPGSMPDLRWSLFAGEALRQDQAAAWSAAAAGSVVENIYGPTEATVVCLGYRLPAAPGDRPVTRNGTVPIGAALPGVDTLILDDRGRPAGEGELCVRGPQRFHGYLDPEDDAGRFVEFAGDGPARGVPPGVRPADRHWYRTGDQVRIEDGSIVYLGRRDRQRKLRGHRVELGEVEGALRTVPGVLDSAVVWRDTFDGGELLAVCTGEERPEPVLRRALKERLPAYLVPAGLRWAAQLPLNANGKTDYAAVRALWP</sequence>
<organism evidence="2 3">
    <name type="scientific">Paractinoplanes rishiriensis</name>
    <dbReference type="NCBI Taxonomy" id="1050105"/>
    <lineage>
        <taxon>Bacteria</taxon>
        <taxon>Bacillati</taxon>
        <taxon>Actinomycetota</taxon>
        <taxon>Actinomycetes</taxon>
        <taxon>Micromonosporales</taxon>
        <taxon>Micromonosporaceae</taxon>
        <taxon>Paractinoplanes</taxon>
    </lineage>
</organism>
<dbReference type="InterPro" id="IPR000873">
    <property type="entry name" value="AMP-dep_synth/lig_dom"/>
</dbReference>
<proteinExistence type="predicted"/>
<evidence type="ECO:0000313" key="2">
    <source>
        <dbReference type="EMBL" id="GIF01027.1"/>
    </source>
</evidence>
<dbReference type="SUPFAM" id="SSF56801">
    <property type="entry name" value="Acetyl-CoA synthetase-like"/>
    <property type="match status" value="1"/>
</dbReference>
<dbReference type="GO" id="GO:0044550">
    <property type="term" value="P:secondary metabolite biosynthetic process"/>
    <property type="evidence" value="ECO:0007669"/>
    <property type="project" value="TreeGrafter"/>
</dbReference>
<keyword evidence="3" id="KW-1185">Reference proteome</keyword>
<dbReference type="Gene3D" id="3.30.300.30">
    <property type="match status" value="1"/>
</dbReference>
<comment type="caution">
    <text evidence="2">The sequence shown here is derived from an EMBL/GenBank/DDBJ whole genome shotgun (WGS) entry which is preliminary data.</text>
</comment>
<evidence type="ECO:0000313" key="3">
    <source>
        <dbReference type="Proteomes" id="UP000636960"/>
    </source>
</evidence>
<dbReference type="RefSeq" id="WP_203789414.1">
    <property type="nucleotide sequence ID" value="NZ_BOMV01000097.1"/>
</dbReference>
<protein>
    <submittedName>
        <fullName evidence="2">Amino acid adenylation protein</fullName>
    </submittedName>
</protein>
<dbReference type="Proteomes" id="UP000636960">
    <property type="component" value="Unassembled WGS sequence"/>
</dbReference>
<dbReference type="InterPro" id="IPR020845">
    <property type="entry name" value="AMP-binding_CS"/>
</dbReference>
<feature type="domain" description="AMP-dependent synthetase/ligase" evidence="1">
    <location>
        <begin position="21"/>
        <end position="110"/>
    </location>
</feature>
<reference evidence="2" key="1">
    <citation type="submission" date="2021-01" db="EMBL/GenBank/DDBJ databases">
        <title>Whole genome shotgun sequence of Actinoplanes rishiriensis NBRC 108556.</title>
        <authorList>
            <person name="Komaki H."/>
            <person name="Tamura T."/>
        </authorList>
    </citation>
    <scope>NUCLEOTIDE SEQUENCE</scope>
    <source>
        <strain evidence="2">NBRC 108556</strain>
    </source>
</reference>
<dbReference type="AlphaFoldDB" id="A0A919K518"/>
<feature type="domain" description="AMP-dependent synthetase/ligase" evidence="1">
    <location>
        <begin position="125"/>
        <end position="341"/>
    </location>
</feature>
<evidence type="ECO:0000259" key="1">
    <source>
        <dbReference type="Pfam" id="PF00501"/>
    </source>
</evidence>
<dbReference type="InterPro" id="IPR042099">
    <property type="entry name" value="ANL_N_sf"/>
</dbReference>
<dbReference type="GO" id="GO:0043041">
    <property type="term" value="P:amino acid activation for nonribosomal peptide biosynthetic process"/>
    <property type="evidence" value="ECO:0007669"/>
    <property type="project" value="TreeGrafter"/>
</dbReference>
<dbReference type="InterPro" id="IPR045851">
    <property type="entry name" value="AMP-bd_C_sf"/>
</dbReference>
<dbReference type="GO" id="GO:0005737">
    <property type="term" value="C:cytoplasm"/>
    <property type="evidence" value="ECO:0007669"/>
    <property type="project" value="TreeGrafter"/>
</dbReference>
<accession>A0A919K518</accession>
<dbReference type="PANTHER" id="PTHR45527:SF1">
    <property type="entry name" value="FATTY ACID SYNTHASE"/>
    <property type="match status" value="1"/>
</dbReference>
<dbReference type="EMBL" id="BOMV01000097">
    <property type="protein sequence ID" value="GIF01027.1"/>
    <property type="molecule type" value="Genomic_DNA"/>
</dbReference>
<name>A0A919K518_9ACTN</name>
<dbReference type="Pfam" id="PF00501">
    <property type="entry name" value="AMP-binding"/>
    <property type="match status" value="2"/>
</dbReference>
<gene>
    <name evidence="2" type="ORF">Ari01nite_84910</name>
</gene>